<feature type="region of interest" description="Disordered" evidence="1">
    <location>
        <begin position="71"/>
        <end position="93"/>
    </location>
</feature>
<evidence type="ECO:0008006" key="5">
    <source>
        <dbReference type="Google" id="ProtNLM"/>
    </source>
</evidence>
<organism evidence="3 4">
    <name type="scientific">Actinokineospora soli</name>
    <dbReference type="NCBI Taxonomy" id="1048753"/>
    <lineage>
        <taxon>Bacteria</taxon>
        <taxon>Bacillati</taxon>
        <taxon>Actinomycetota</taxon>
        <taxon>Actinomycetes</taxon>
        <taxon>Pseudonocardiales</taxon>
        <taxon>Pseudonocardiaceae</taxon>
        <taxon>Actinokineospora</taxon>
    </lineage>
</organism>
<sequence>MRKRMLAAAAAVGVAASGLVAVVAVGGAAANAAGVSDTPDEIQQVPAKITNIRPLLSGEWEATVVIGPIVAKAHDHDEPGQEPAPTPATRTRA</sequence>
<evidence type="ECO:0000313" key="4">
    <source>
        <dbReference type="Proteomes" id="UP001596512"/>
    </source>
</evidence>
<gene>
    <name evidence="3" type="ORF">ACFQV2_20170</name>
</gene>
<dbReference type="EMBL" id="JBHTEY010000004">
    <property type="protein sequence ID" value="MFC7615467.1"/>
    <property type="molecule type" value="Genomic_DNA"/>
</dbReference>
<dbReference type="Proteomes" id="UP001596512">
    <property type="component" value="Unassembled WGS sequence"/>
</dbReference>
<feature type="chain" id="PRO_5047462053" description="Secreted protein" evidence="2">
    <location>
        <begin position="33"/>
        <end position="93"/>
    </location>
</feature>
<keyword evidence="2" id="KW-0732">Signal</keyword>
<comment type="caution">
    <text evidence="3">The sequence shown here is derived from an EMBL/GenBank/DDBJ whole genome shotgun (WGS) entry which is preliminary data.</text>
</comment>
<evidence type="ECO:0000256" key="1">
    <source>
        <dbReference type="SAM" id="MobiDB-lite"/>
    </source>
</evidence>
<name>A0ABW2TRC6_9PSEU</name>
<proteinExistence type="predicted"/>
<protein>
    <recommendedName>
        <fullName evidence="5">Secreted protein</fullName>
    </recommendedName>
</protein>
<keyword evidence="4" id="KW-1185">Reference proteome</keyword>
<evidence type="ECO:0000313" key="3">
    <source>
        <dbReference type="EMBL" id="MFC7615467.1"/>
    </source>
</evidence>
<evidence type="ECO:0000256" key="2">
    <source>
        <dbReference type="SAM" id="SignalP"/>
    </source>
</evidence>
<reference evidence="4" key="1">
    <citation type="journal article" date="2019" name="Int. J. Syst. Evol. Microbiol.">
        <title>The Global Catalogue of Microorganisms (GCM) 10K type strain sequencing project: providing services to taxonomists for standard genome sequencing and annotation.</title>
        <authorList>
            <consortium name="The Broad Institute Genomics Platform"/>
            <consortium name="The Broad Institute Genome Sequencing Center for Infectious Disease"/>
            <person name="Wu L."/>
            <person name="Ma J."/>
        </authorList>
    </citation>
    <scope>NUCLEOTIDE SEQUENCE [LARGE SCALE GENOMIC DNA]</scope>
    <source>
        <strain evidence="4">JCM 17695</strain>
    </source>
</reference>
<feature type="signal peptide" evidence="2">
    <location>
        <begin position="1"/>
        <end position="32"/>
    </location>
</feature>
<accession>A0ABW2TRC6</accession>